<protein>
    <submittedName>
        <fullName evidence="2">Uncharacterized protein</fullName>
    </submittedName>
</protein>
<gene>
    <name evidence="2" type="ORF">VIN30_00220</name>
</gene>
<reference evidence="2 3" key="1">
    <citation type="submission" date="2024-01" db="EMBL/GenBank/DDBJ databases">
        <title>novel species in genus Adlercreutzia.</title>
        <authorList>
            <person name="Liu X."/>
        </authorList>
    </citation>
    <scope>NUCLEOTIDE SEQUENCE [LARGE SCALE GENOMIC DNA]</scope>
    <source>
        <strain evidence="2 3">R7</strain>
    </source>
</reference>
<dbReference type="EMBL" id="JAYMFF010000001">
    <property type="protein sequence ID" value="MEC4174876.1"/>
    <property type="molecule type" value="Genomic_DNA"/>
</dbReference>
<sequence length="115" mass="11167">MAIDPTRDPHARIVVKPLPSQVAAAKAKACAAGAGVVAGGAPRGVAGGAPRGVAGGAPRGVAGGIGAEGAADIAATAGAAPDPFLRAANEDDDGYDPYSDRPAPCEPLFQEDPWA</sequence>
<feature type="region of interest" description="Disordered" evidence="1">
    <location>
        <begin position="41"/>
        <end position="61"/>
    </location>
</feature>
<evidence type="ECO:0000256" key="1">
    <source>
        <dbReference type="SAM" id="MobiDB-lite"/>
    </source>
</evidence>
<dbReference type="Proteomes" id="UP001349994">
    <property type="component" value="Unassembled WGS sequence"/>
</dbReference>
<keyword evidence="3" id="KW-1185">Reference proteome</keyword>
<feature type="region of interest" description="Disordered" evidence="1">
    <location>
        <begin position="84"/>
        <end position="115"/>
    </location>
</feature>
<accession>A0ABU6IEQ1</accession>
<proteinExistence type="predicted"/>
<evidence type="ECO:0000313" key="2">
    <source>
        <dbReference type="EMBL" id="MEC4174876.1"/>
    </source>
</evidence>
<comment type="caution">
    <text evidence="2">The sequence shown here is derived from an EMBL/GenBank/DDBJ whole genome shotgun (WGS) entry which is preliminary data.</text>
</comment>
<dbReference type="RefSeq" id="WP_338208305.1">
    <property type="nucleotide sequence ID" value="NZ_JAYMFF010000001.1"/>
</dbReference>
<name>A0ABU6IEQ1_9ACTN</name>
<evidence type="ECO:0000313" key="3">
    <source>
        <dbReference type="Proteomes" id="UP001349994"/>
    </source>
</evidence>
<organism evidence="2 3">
    <name type="scientific">Adlercreutzia wanghongyangiae</name>
    <dbReference type="NCBI Taxonomy" id="3111451"/>
    <lineage>
        <taxon>Bacteria</taxon>
        <taxon>Bacillati</taxon>
        <taxon>Actinomycetota</taxon>
        <taxon>Coriobacteriia</taxon>
        <taxon>Eggerthellales</taxon>
        <taxon>Eggerthellaceae</taxon>
        <taxon>Adlercreutzia</taxon>
    </lineage>
</organism>